<comment type="caution">
    <text evidence="7">The sequence shown here is derived from an EMBL/GenBank/DDBJ whole genome shotgun (WGS) entry which is preliminary data.</text>
</comment>
<keyword evidence="2 5" id="KW-0813">Transport</keyword>
<sequence>MKYQTLICLCVSALFSPLATAEKVVNVYNWSDYIDPSVLDKFTQQTGIKVNYDVYGSNFELEKKLQAGQSGYDVVMPSNHVFERQLKANFYQKIDKSKLENIGNLDPVLLQQMEKYDPNNQYNVPYAWGTVGIGYNKAMIEERLGTQQIDSWDVFFNPEVVSKLEDCGVTMLDAPADMLSLVNLYRGVYPNSEDEDELEKSIGLLNKIRPYIRSINSSSYIADLANGDICLAIGYNGDVLQSQIQAEEVGIDINYVIPREGAEMWFDVMAIPADAPNPDEALAFIDFILQPETSAAISNYVFYAMPNNAAEPFLDKSIAENTGVYPPQDVKEKLYVQVSGSMDYYRTQSKAWIDFKNSH</sequence>
<feature type="chain" id="PRO_5047490571" description="Putrescine-binding periplasmic protein" evidence="6">
    <location>
        <begin position="22"/>
        <end position="359"/>
    </location>
</feature>
<name>A0ABT2YNK3_9GAMM</name>
<comment type="subcellular location">
    <subcellularLocation>
        <location evidence="1 5">Periplasm</location>
    </subcellularLocation>
</comment>
<keyword evidence="8" id="KW-1185">Reference proteome</keyword>
<dbReference type="RefSeq" id="WP_263528842.1">
    <property type="nucleotide sequence ID" value="NZ_JAOVZB010000001.1"/>
</dbReference>
<organism evidence="7 8">
    <name type="scientific">Marinomonas sargassi</name>
    <dbReference type="NCBI Taxonomy" id="2984494"/>
    <lineage>
        <taxon>Bacteria</taxon>
        <taxon>Pseudomonadati</taxon>
        <taxon>Pseudomonadota</taxon>
        <taxon>Gammaproteobacteria</taxon>
        <taxon>Oceanospirillales</taxon>
        <taxon>Oceanospirillaceae</taxon>
        <taxon>Marinomonas</taxon>
    </lineage>
</organism>
<proteinExistence type="inferred from homology"/>
<dbReference type="InterPro" id="IPR001188">
    <property type="entry name" value="Sperm_putr-bd"/>
</dbReference>
<dbReference type="PRINTS" id="PR00909">
    <property type="entry name" value="SPERMDNBNDNG"/>
</dbReference>
<dbReference type="CDD" id="cd13659">
    <property type="entry name" value="PBP2_PotF"/>
    <property type="match status" value="1"/>
</dbReference>
<dbReference type="PANTHER" id="PTHR30222">
    <property type="entry name" value="SPERMIDINE/PUTRESCINE-BINDING PERIPLASMIC PROTEIN"/>
    <property type="match status" value="1"/>
</dbReference>
<dbReference type="Proteomes" id="UP001209713">
    <property type="component" value="Unassembled WGS sequence"/>
</dbReference>
<keyword evidence="3 6" id="KW-0732">Signal</keyword>
<comment type="similarity">
    <text evidence="5">Belongs to the bacterial solute-binding protein PotD/PotF family.</text>
</comment>
<evidence type="ECO:0000256" key="6">
    <source>
        <dbReference type="SAM" id="SignalP"/>
    </source>
</evidence>
<dbReference type="InterPro" id="IPR006059">
    <property type="entry name" value="SBP"/>
</dbReference>
<reference evidence="7 8" key="1">
    <citation type="submission" date="2022-10" db="EMBL/GenBank/DDBJ databases">
        <title>Marinomonas transparenta sp. nov. and Marinomonas sargassi sp. nov., isolated from marine alga (Sargassum natans (L.) Gaillon).</title>
        <authorList>
            <person name="Wang Y."/>
        </authorList>
    </citation>
    <scope>NUCLEOTIDE SEQUENCE [LARGE SCALE GENOMIC DNA]</scope>
    <source>
        <strain evidence="7 8">C2222</strain>
    </source>
</reference>
<dbReference type="Gene3D" id="3.40.190.10">
    <property type="entry name" value="Periplasmic binding protein-like II"/>
    <property type="match status" value="2"/>
</dbReference>
<evidence type="ECO:0000313" key="8">
    <source>
        <dbReference type="Proteomes" id="UP001209713"/>
    </source>
</evidence>
<protein>
    <recommendedName>
        <fullName evidence="5">Putrescine-binding periplasmic protein</fullName>
    </recommendedName>
</protein>
<accession>A0ABT2YNK3</accession>
<dbReference type="PANTHER" id="PTHR30222:SF12">
    <property type="entry name" value="NORSPERMIDINE SENSOR"/>
    <property type="match status" value="1"/>
</dbReference>
<comment type="function">
    <text evidence="5">Required for the activity of the bacterial periplasmic transport system of putrescine.</text>
</comment>
<gene>
    <name evidence="7" type="ORF">OFY17_01090</name>
</gene>
<evidence type="ECO:0000256" key="5">
    <source>
        <dbReference type="PIRNR" id="PIRNR019574"/>
    </source>
</evidence>
<evidence type="ECO:0000313" key="7">
    <source>
        <dbReference type="EMBL" id="MCV2401466.1"/>
    </source>
</evidence>
<feature type="signal peptide" evidence="6">
    <location>
        <begin position="1"/>
        <end position="21"/>
    </location>
</feature>
<evidence type="ECO:0000256" key="4">
    <source>
        <dbReference type="ARBA" id="ARBA00022764"/>
    </source>
</evidence>
<dbReference type="Pfam" id="PF13416">
    <property type="entry name" value="SBP_bac_8"/>
    <property type="match status" value="1"/>
</dbReference>
<dbReference type="SUPFAM" id="SSF53850">
    <property type="entry name" value="Periplasmic binding protein-like II"/>
    <property type="match status" value="1"/>
</dbReference>
<evidence type="ECO:0000256" key="3">
    <source>
        <dbReference type="ARBA" id="ARBA00022729"/>
    </source>
</evidence>
<dbReference type="EMBL" id="JAOVZB010000001">
    <property type="protein sequence ID" value="MCV2401466.1"/>
    <property type="molecule type" value="Genomic_DNA"/>
</dbReference>
<evidence type="ECO:0000256" key="2">
    <source>
        <dbReference type="ARBA" id="ARBA00022448"/>
    </source>
</evidence>
<keyword evidence="4 5" id="KW-0574">Periplasm</keyword>
<dbReference type="PIRSF" id="PIRSF019574">
    <property type="entry name" value="Periplasmic_polyamine_BP"/>
    <property type="match status" value="1"/>
</dbReference>
<evidence type="ECO:0000256" key="1">
    <source>
        <dbReference type="ARBA" id="ARBA00004418"/>
    </source>
</evidence>